<dbReference type="GO" id="GO:0003700">
    <property type="term" value="F:DNA-binding transcription factor activity"/>
    <property type="evidence" value="ECO:0007669"/>
    <property type="project" value="InterPro"/>
</dbReference>
<evidence type="ECO:0000259" key="1">
    <source>
        <dbReference type="PROSITE" id="PS50995"/>
    </source>
</evidence>
<dbReference type="Gene3D" id="1.10.10.10">
    <property type="entry name" value="Winged helix-like DNA-binding domain superfamily/Winged helix DNA-binding domain"/>
    <property type="match status" value="1"/>
</dbReference>
<dbReference type="RefSeq" id="WP_273439772.1">
    <property type="nucleotide sequence ID" value="NZ_PKUN01000021.1"/>
</dbReference>
<gene>
    <name evidence="2" type="ORF">C0630_12290</name>
</gene>
<reference evidence="2 3" key="1">
    <citation type="submission" date="2017-11" db="EMBL/GenBank/DDBJ databases">
        <title>Genome-resolved metagenomics identifies genetic mobility, metabolic interactions, and unexpected diversity in perchlorate-reducing communities.</title>
        <authorList>
            <person name="Barnum T.P."/>
            <person name="Figueroa I.A."/>
            <person name="Carlstrom C.I."/>
            <person name="Lucas L.N."/>
            <person name="Engelbrektson A.L."/>
            <person name="Coates J.D."/>
        </authorList>
    </citation>
    <scope>NUCLEOTIDE SEQUENCE [LARGE SCALE GENOMIC DNA]</scope>
    <source>
        <strain evidence="2">BM301</strain>
    </source>
</reference>
<dbReference type="EMBL" id="PKUN01000021">
    <property type="protein sequence ID" value="PLX61169.1"/>
    <property type="molecule type" value="Genomic_DNA"/>
</dbReference>
<dbReference type="InterPro" id="IPR039422">
    <property type="entry name" value="MarR/SlyA-like"/>
</dbReference>
<evidence type="ECO:0000313" key="3">
    <source>
        <dbReference type="Proteomes" id="UP000235015"/>
    </source>
</evidence>
<feature type="domain" description="HTH marR-type" evidence="1">
    <location>
        <begin position="14"/>
        <end position="151"/>
    </location>
</feature>
<dbReference type="SMART" id="SM00347">
    <property type="entry name" value="HTH_MARR"/>
    <property type="match status" value="1"/>
</dbReference>
<comment type="caution">
    <text evidence="2">The sequence shown here is derived from an EMBL/GenBank/DDBJ whole genome shotgun (WGS) entry which is preliminary data.</text>
</comment>
<dbReference type="InterPro" id="IPR000835">
    <property type="entry name" value="HTH_MarR-typ"/>
</dbReference>
<dbReference type="SUPFAM" id="SSF46785">
    <property type="entry name" value="Winged helix' DNA-binding domain"/>
    <property type="match status" value="1"/>
</dbReference>
<protein>
    <submittedName>
        <fullName evidence="2">MarR family transcriptional regulator</fullName>
    </submittedName>
</protein>
<proteinExistence type="predicted"/>
<accession>A0A2N6CVE6</accession>
<dbReference type="Proteomes" id="UP000235015">
    <property type="component" value="Unassembled WGS sequence"/>
</dbReference>
<dbReference type="PANTHER" id="PTHR33164:SF43">
    <property type="entry name" value="HTH-TYPE TRANSCRIPTIONAL REPRESSOR YETL"/>
    <property type="match status" value="1"/>
</dbReference>
<name>A0A2N6CVE6_9GAMM</name>
<dbReference type="GO" id="GO:0006950">
    <property type="term" value="P:response to stress"/>
    <property type="evidence" value="ECO:0007669"/>
    <property type="project" value="TreeGrafter"/>
</dbReference>
<dbReference type="InterPro" id="IPR036390">
    <property type="entry name" value="WH_DNA-bd_sf"/>
</dbReference>
<sequence length="154" mass="17131">MPKSRKKTDLKKINNSLLPGFLGYHLRLTQLAVFRDFAESVGEAQITPSLYAVLVIIDANPGLKQTELAKAVRLDRSSVVSVIDKLEKQKLVVRQRVEGDRRTNALALTDAGRELLSELTPLVEAHEARLSGNLSEREHATLIKLLGKILPETR</sequence>
<dbReference type="Pfam" id="PF01047">
    <property type="entry name" value="MarR"/>
    <property type="match status" value="1"/>
</dbReference>
<dbReference type="InterPro" id="IPR036388">
    <property type="entry name" value="WH-like_DNA-bd_sf"/>
</dbReference>
<dbReference type="PANTHER" id="PTHR33164">
    <property type="entry name" value="TRANSCRIPTIONAL REGULATOR, MARR FAMILY"/>
    <property type="match status" value="1"/>
</dbReference>
<dbReference type="PRINTS" id="PR00598">
    <property type="entry name" value="HTHMARR"/>
</dbReference>
<organism evidence="2 3">
    <name type="scientific">Sedimenticola selenatireducens</name>
    <dbReference type="NCBI Taxonomy" id="191960"/>
    <lineage>
        <taxon>Bacteria</taxon>
        <taxon>Pseudomonadati</taxon>
        <taxon>Pseudomonadota</taxon>
        <taxon>Gammaproteobacteria</taxon>
        <taxon>Chromatiales</taxon>
        <taxon>Sedimenticolaceae</taxon>
        <taxon>Sedimenticola</taxon>
    </lineage>
</organism>
<dbReference type="AlphaFoldDB" id="A0A2N6CVE6"/>
<dbReference type="STRING" id="1111735.GCA_000428045_00754"/>
<dbReference type="PROSITE" id="PS50995">
    <property type="entry name" value="HTH_MARR_2"/>
    <property type="match status" value="1"/>
</dbReference>
<evidence type="ECO:0000313" key="2">
    <source>
        <dbReference type="EMBL" id="PLX61169.1"/>
    </source>
</evidence>